<evidence type="ECO:0000313" key="3">
    <source>
        <dbReference type="Proteomes" id="UP000253141"/>
    </source>
</evidence>
<dbReference type="AlphaFoldDB" id="A0A369I400"/>
<evidence type="ECO:0000256" key="1">
    <source>
        <dbReference type="SAM" id="MobiDB-lite"/>
    </source>
</evidence>
<feature type="region of interest" description="Disordered" evidence="1">
    <location>
        <begin position="26"/>
        <end position="47"/>
    </location>
</feature>
<gene>
    <name evidence="2" type="ORF">DVG78_24585</name>
</gene>
<feature type="compositionally biased region" description="Basic residues" evidence="1">
    <location>
        <begin position="28"/>
        <end position="45"/>
    </location>
</feature>
<comment type="caution">
    <text evidence="2">The sequence shown here is derived from an EMBL/GenBank/DDBJ whole genome shotgun (WGS) entry which is preliminary data.</text>
</comment>
<proteinExistence type="predicted"/>
<reference evidence="2 3" key="1">
    <citation type="submission" date="2018-07" db="EMBL/GenBank/DDBJ databases">
        <title>Genome analysis of Runella aurantiaca.</title>
        <authorList>
            <person name="Yang X."/>
        </authorList>
    </citation>
    <scope>NUCLEOTIDE SEQUENCE [LARGE SCALE GENOMIC DNA]</scope>
    <source>
        <strain evidence="2 3">YX9</strain>
    </source>
</reference>
<organism evidence="2 3">
    <name type="scientific">Runella aurantiaca</name>
    <dbReference type="NCBI Taxonomy" id="2282308"/>
    <lineage>
        <taxon>Bacteria</taxon>
        <taxon>Pseudomonadati</taxon>
        <taxon>Bacteroidota</taxon>
        <taxon>Cytophagia</taxon>
        <taxon>Cytophagales</taxon>
        <taxon>Spirosomataceae</taxon>
        <taxon>Runella</taxon>
    </lineage>
</organism>
<evidence type="ECO:0000313" key="2">
    <source>
        <dbReference type="EMBL" id="RDB03217.1"/>
    </source>
</evidence>
<keyword evidence="3" id="KW-1185">Reference proteome</keyword>
<dbReference type="EMBL" id="QPIW01000029">
    <property type="protein sequence ID" value="RDB03217.1"/>
    <property type="molecule type" value="Genomic_DNA"/>
</dbReference>
<name>A0A369I400_9BACT</name>
<accession>A0A369I400</accession>
<sequence>MSLKVKQGVVYFKKFFKKYNKNLVKNQFNRKKNSPTRRSLSKKKGSSSILVSYKTAFIALVN</sequence>
<protein>
    <submittedName>
        <fullName evidence="2">Uncharacterized protein</fullName>
    </submittedName>
</protein>
<dbReference type="Proteomes" id="UP000253141">
    <property type="component" value="Unassembled WGS sequence"/>
</dbReference>